<dbReference type="AlphaFoldDB" id="A0AAW2KLK5"/>
<reference evidence="1" key="1">
    <citation type="submission" date="2020-06" db="EMBL/GenBank/DDBJ databases">
        <authorList>
            <person name="Li T."/>
            <person name="Hu X."/>
            <person name="Zhang T."/>
            <person name="Song X."/>
            <person name="Zhang H."/>
            <person name="Dai N."/>
            <person name="Sheng W."/>
            <person name="Hou X."/>
            <person name="Wei L."/>
        </authorList>
    </citation>
    <scope>NUCLEOTIDE SEQUENCE</scope>
    <source>
        <strain evidence="1">G02</strain>
        <tissue evidence="1">Leaf</tissue>
    </source>
</reference>
<dbReference type="EMBL" id="JACGWJ010000028">
    <property type="protein sequence ID" value="KAL0307333.1"/>
    <property type="molecule type" value="Genomic_DNA"/>
</dbReference>
<name>A0AAW2KLK5_SESRA</name>
<accession>A0AAW2KLK5</accession>
<comment type="caution">
    <text evidence="1">The sequence shown here is derived from an EMBL/GenBank/DDBJ whole genome shotgun (WGS) entry which is preliminary data.</text>
</comment>
<protein>
    <submittedName>
        <fullName evidence="1">Uncharacterized protein</fullName>
    </submittedName>
</protein>
<proteinExistence type="predicted"/>
<evidence type="ECO:0000313" key="1">
    <source>
        <dbReference type="EMBL" id="KAL0307333.1"/>
    </source>
</evidence>
<organism evidence="1">
    <name type="scientific">Sesamum radiatum</name>
    <name type="common">Black benniseed</name>
    <dbReference type="NCBI Taxonomy" id="300843"/>
    <lineage>
        <taxon>Eukaryota</taxon>
        <taxon>Viridiplantae</taxon>
        <taxon>Streptophyta</taxon>
        <taxon>Embryophyta</taxon>
        <taxon>Tracheophyta</taxon>
        <taxon>Spermatophyta</taxon>
        <taxon>Magnoliopsida</taxon>
        <taxon>eudicotyledons</taxon>
        <taxon>Gunneridae</taxon>
        <taxon>Pentapetalae</taxon>
        <taxon>asterids</taxon>
        <taxon>lamiids</taxon>
        <taxon>Lamiales</taxon>
        <taxon>Pedaliaceae</taxon>
        <taxon>Sesamum</taxon>
    </lineage>
</organism>
<sequence length="76" mass="8280">MRWNLAAWCSTRQQGAGAQQLCAGARRSAQSLLTRAVTLGRLQTVSEGLSGGRQLLGNCRPLTLTRRLGWLTRPNS</sequence>
<gene>
    <name evidence="1" type="ORF">Sradi_6150600</name>
</gene>
<reference evidence="1" key="2">
    <citation type="journal article" date="2024" name="Plant">
        <title>Genomic evolution and insights into agronomic trait innovations of Sesamum species.</title>
        <authorList>
            <person name="Miao H."/>
            <person name="Wang L."/>
            <person name="Qu L."/>
            <person name="Liu H."/>
            <person name="Sun Y."/>
            <person name="Le M."/>
            <person name="Wang Q."/>
            <person name="Wei S."/>
            <person name="Zheng Y."/>
            <person name="Lin W."/>
            <person name="Duan Y."/>
            <person name="Cao H."/>
            <person name="Xiong S."/>
            <person name="Wang X."/>
            <person name="Wei L."/>
            <person name="Li C."/>
            <person name="Ma Q."/>
            <person name="Ju M."/>
            <person name="Zhao R."/>
            <person name="Li G."/>
            <person name="Mu C."/>
            <person name="Tian Q."/>
            <person name="Mei H."/>
            <person name="Zhang T."/>
            <person name="Gao T."/>
            <person name="Zhang H."/>
        </authorList>
    </citation>
    <scope>NUCLEOTIDE SEQUENCE</scope>
    <source>
        <strain evidence="1">G02</strain>
    </source>
</reference>